<dbReference type="GO" id="GO:0046872">
    <property type="term" value="F:metal ion binding"/>
    <property type="evidence" value="ECO:0007669"/>
    <property type="project" value="UniProtKB-KW"/>
</dbReference>
<reference evidence="4" key="1">
    <citation type="submission" date="2021-02" db="EMBL/GenBank/DDBJ databases">
        <authorList>
            <person name="Syme A R."/>
            <person name="Syme A R."/>
            <person name="Moolhuijzen P."/>
        </authorList>
    </citation>
    <scope>NUCLEOTIDE SEQUENCE</scope>
    <source>
        <strain evidence="4">W1-1</strain>
    </source>
</reference>
<dbReference type="EMBL" id="HG992982">
    <property type="protein sequence ID" value="CAE7188185.1"/>
    <property type="molecule type" value="Genomic_DNA"/>
</dbReference>
<keyword evidence="2" id="KW-0560">Oxidoreductase</keyword>
<dbReference type="Pfam" id="PF00264">
    <property type="entry name" value="Tyrosinase"/>
    <property type="match status" value="1"/>
</dbReference>
<organism evidence="4 5">
    <name type="scientific">Pyrenophora teres f. teres</name>
    <dbReference type="NCBI Taxonomy" id="97479"/>
    <lineage>
        <taxon>Eukaryota</taxon>
        <taxon>Fungi</taxon>
        <taxon>Dikarya</taxon>
        <taxon>Ascomycota</taxon>
        <taxon>Pezizomycotina</taxon>
        <taxon>Dothideomycetes</taxon>
        <taxon>Pleosporomycetidae</taxon>
        <taxon>Pleosporales</taxon>
        <taxon>Pleosporineae</taxon>
        <taxon>Pleosporaceae</taxon>
        <taxon>Pyrenophora</taxon>
    </lineage>
</organism>
<dbReference type="InterPro" id="IPR002227">
    <property type="entry name" value="Tyrosinase_Cu-bd"/>
</dbReference>
<dbReference type="AlphaFoldDB" id="A0A6S6WEB6"/>
<sequence>MARVNLRALYAFLVSLSLLSVLCAAGPVEDLIAKCRPVMDAQIAQSKTCTKDKVQIRQDWGDLSIPDRHAYIAAVKCLMKRPSQADPKDYPGCKNRYDDFVAMHIKRTPDIHFTGSFLSAHRLFTASFEHALQTECGYTGTHPYWNWGRWADNVEASPLFDGSNSSLGGQGEYVQHPPNRYRPVGEGGGCIASGPFVGLQVNLGPIDLADGADKTPKNPRADGMGYNPRCVKRDLSSFMTSRFTRPEQIASFIMKHTDIKSFQDDLQAFNGMHPTGHLTISGDPGSDMYVSPADVPFWVHHAMVDLVWALWQCQDFENRQQVMAGTALKDRPGPPQTLEDVIDFGLVNLGRPYKLKELMSTVDGPFCYVYK</sequence>
<dbReference type="Gene3D" id="1.10.1280.10">
    <property type="entry name" value="Di-copper center containing domain from catechol oxidase"/>
    <property type="match status" value="1"/>
</dbReference>
<evidence type="ECO:0000259" key="3">
    <source>
        <dbReference type="Pfam" id="PF00264"/>
    </source>
</evidence>
<protein>
    <submittedName>
        <fullName evidence="4">Tyrosinase domain containing protein</fullName>
    </submittedName>
</protein>
<dbReference type="PRINTS" id="PR00092">
    <property type="entry name" value="TYROSINASE"/>
</dbReference>
<dbReference type="GO" id="GO:0016491">
    <property type="term" value="F:oxidoreductase activity"/>
    <property type="evidence" value="ECO:0007669"/>
    <property type="project" value="UniProtKB-KW"/>
</dbReference>
<dbReference type="InterPro" id="IPR050316">
    <property type="entry name" value="Tyrosinase/Hemocyanin"/>
</dbReference>
<dbReference type="Proteomes" id="UP000472372">
    <property type="component" value="Chromosome 6"/>
</dbReference>
<dbReference type="PANTHER" id="PTHR11474:SF125">
    <property type="entry name" value="N-ACETYL-6-HYDROXYTRYPTOPHAN OXIDASE IVOB-RELATED"/>
    <property type="match status" value="1"/>
</dbReference>
<evidence type="ECO:0000313" key="5">
    <source>
        <dbReference type="Proteomes" id="UP000472372"/>
    </source>
</evidence>
<accession>A0A6S6WEB6</accession>
<gene>
    <name evidence="4" type="ORF">PTTW11_07276</name>
</gene>
<dbReference type="PANTHER" id="PTHR11474">
    <property type="entry name" value="TYROSINASE FAMILY MEMBER"/>
    <property type="match status" value="1"/>
</dbReference>
<dbReference type="SUPFAM" id="SSF48056">
    <property type="entry name" value="Di-copper centre-containing domain"/>
    <property type="match status" value="1"/>
</dbReference>
<evidence type="ECO:0000313" key="4">
    <source>
        <dbReference type="EMBL" id="CAE7188185.1"/>
    </source>
</evidence>
<name>A0A6S6WEB6_9PLEO</name>
<evidence type="ECO:0000256" key="1">
    <source>
        <dbReference type="ARBA" id="ARBA00022723"/>
    </source>
</evidence>
<feature type="domain" description="Tyrosinase copper-binding" evidence="3">
    <location>
        <begin position="94"/>
        <end position="312"/>
    </location>
</feature>
<keyword evidence="1" id="KW-0479">Metal-binding</keyword>
<proteinExistence type="predicted"/>
<dbReference type="InterPro" id="IPR008922">
    <property type="entry name" value="Di-copper_centre_dom_sf"/>
</dbReference>
<evidence type="ECO:0000256" key="2">
    <source>
        <dbReference type="ARBA" id="ARBA00023002"/>
    </source>
</evidence>